<keyword evidence="3" id="KW-1185">Reference proteome</keyword>
<sequence length="71" mass="8073">MRRKQGKKDPSSDPFHRDLTNKTLQNQNQNKYSKSVAVCRTPTTLRRTALNSGLESSIRVTVRPSSCLQLK</sequence>
<evidence type="ECO:0000256" key="1">
    <source>
        <dbReference type="SAM" id="MobiDB-lite"/>
    </source>
</evidence>
<dbReference type="EMBL" id="JBANQN010000002">
    <property type="protein sequence ID" value="KAK6798631.1"/>
    <property type="molecule type" value="Genomic_DNA"/>
</dbReference>
<reference evidence="2 3" key="1">
    <citation type="submission" date="2024-02" db="EMBL/GenBank/DDBJ databases">
        <title>de novo genome assembly of Solanum bulbocastanum strain 11H21.</title>
        <authorList>
            <person name="Hosaka A.J."/>
        </authorList>
    </citation>
    <scope>NUCLEOTIDE SEQUENCE [LARGE SCALE GENOMIC DNA]</scope>
    <source>
        <tissue evidence="2">Young leaves</tissue>
    </source>
</reference>
<accession>A0AAN8U8M7</accession>
<name>A0AAN8U8M7_SOLBU</name>
<dbReference type="Proteomes" id="UP001371456">
    <property type="component" value="Unassembled WGS sequence"/>
</dbReference>
<evidence type="ECO:0000313" key="2">
    <source>
        <dbReference type="EMBL" id="KAK6798631.1"/>
    </source>
</evidence>
<evidence type="ECO:0000313" key="3">
    <source>
        <dbReference type="Proteomes" id="UP001371456"/>
    </source>
</evidence>
<protein>
    <submittedName>
        <fullName evidence="2">Uncharacterized protein</fullName>
    </submittedName>
</protein>
<dbReference type="AlphaFoldDB" id="A0AAN8U8M7"/>
<comment type="caution">
    <text evidence="2">The sequence shown here is derived from an EMBL/GenBank/DDBJ whole genome shotgun (WGS) entry which is preliminary data.</text>
</comment>
<organism evidence="2 3">
    <name type="scientific">Solanum bulbocastanum</name>
    <name type="common">Wild potato</name>
    <dbReference type="NCBI Taxonomy" id="147425"/>
    <lineage>
        <taxon>Eukaryota</taxon>
        <taxon>Viridiplantae</taxon>
        <taxon>Streptophyta</taxon>
        <taxon>Embryophyta</taxon>
        <taxon>Tracheophyta</taxon>
        <taxon>Spermatophyta</taxon>
        <taxon>Magnoliopsida</taxon>
        <taxon>eudicotyledons</taxon>
        <taxon>Gunneridae</taxon>
        <taxon>Pentapetalae</taxon>
        <taxon>asterids</taxon>
        <taxon>lamiids</taxon>
        <taxon>Solanales</taxon>
        <taxon>Solanaceae</taxon>
        <taxon>Solanoideae</taxon>
        <taxon>Solaneae</taxon>
        <taxon>Solanum</taxon>
    </lineage>
</organism>
<feature type="region of interest" description="Disordered" evidence="1">
    <location>
        <begin position="1"/>
        <end position="34"/>
    </location>
</feature>
<feature type="compositionally biased region" description="Basic and acidic residues" evidence="1">
    <location>
        <begin position="7"/>
        <end position="20"/>
    </location>
</feature>
<feature type="compositionally biased region" description="Low complexity" evidence="1">
    <location>
        <begin position="21"/>
        <end position="31"/>
    </location>
</feature>
<proteinExistence type="predicted"/>
<gene>
    <name evidence="2" type="ORF">RDI58_006334</name>
</gene>